<evidence type="ECO:0000256" key="4">
    <source>
        <dbReference type="ARBA" id="ARBA00022989"/>
    </source>
</evidence>
<protein>
    <submittedName>
        <fullName evidence="11">FtsX-like permease family protein</fullName>
    </submittedName>
</protein>
<dbReference type="RefSeq" id="WP_213172739.1">
    <property type="nucleotide sequence ID" value="NZ_CP070496.1"/>
</dbReference>
<keyword evidence="4 7" id="KW-1133">Transmembrane helix</keyword>
<evidence type="ECO:0000313" key="11">
    <source>
        <dbReference type="EMBL" id="QSB06730.1"/>
    </source>
</evidence>
<dbReference type="EMBL" id="CP070496">
    <property type="protein sequence ID" value="QSB06730.1"/>
    <property type="molecule type" value="Genomic_DNA"/>
</dbReference>
<feature type="domain" description="MacB-like periplasmic core" evidence="10">
    <location>
        <begin position="489"/>
        <end position="689"/>
    </location>
</feature>
<dbReference type="GO" id="GO:0022857">
    <property type="term" value="F:transmembrane transporter activity"/>
    <property type="evidence" value="ECO:0007669"/>
    <property type="project" value="TreeGrafter"/>
</dbReference>
<evidence type="ECO:0000256" key="6">
    <source>
        <dbReference type="ARBA" id="ARBA00038076"/>
    </source>
</evidence>
<evidence type="ECO:0000256" key="2">
    <source>
        <dbReference type="ARBA" id="ARBA00022475"/>
    </source>
</evidence>
<evidence type="ECO:0000256" key="8">
    <source>
        <dbReference type="SAM" id="SignalP"/>
    </source>
</evidence>
<feature type="signal peptide" evidence="8">
    <location>
        <begin position="1"/>
        <end position="32"/>
    </location>
</feature>
<gene>
    <name evidence="11" type="ORF">JQS30_07525</name>
</gene>
<dbReference type="AlphaFoldDB" id="A0A895XWY1"/>
<dbReference type="KEGG" id="nav:JQS30_07525"/>
<evidence type="ECO:0000259" key="10">
    <source>
        <dbReference type="Pfam" id="PF12704"/>
    </source>
</evidence>
<comment type="subcellular location">
    <subcellularLocation>
        <location evidence="1">Cell membrane</location>
        <topology evidence="1">Multi-pass membrane protein</topology>
    </subcellularLocation>
</comment>
<feature type="transmembrane region" description="Helical" evidence="7">
    <location>
        <begin position="359"/>
        <end position="383"/>
    </location>
</feature>
<keyword evidence="12" id="KW-1185">Reference proteome</keyword>
<evidence type="ECO:0000313" key="12">
    <source>
        <dbReference type="Proteomes" id="UP000662939"/>
    </source>
</evidence>
<evidence type="ECO:0000256" key="5">
    <source>
        <dbReference type="ARBA" id="ARBA00023136"/>
    </source>
</evidence>
<dbReference type="PANTHER" id="PTHR30572">
    <property type="entry name" value="MEMBRANE COMPONENT OF TRANSPORTER-RELATED"/>
    <property type="match status" value="1"/>
</dbReference>
<feature type="transmembrane region" description="Helical" evidence="7">
    <location>
        <begin position="805"/>
        <end position="832"/>
    </location>
</feature>
<dbReference type="InterPro" id="IPR050250">
    <property type="entry name" value="Macrolide_Exporter_MacB"/>
</dbReference>
<dbReference type="Proteomes" id="UP000662939">
    <property type="component" value="Chromosome"/>
</dbReference>
<keyword evidence="5 7" id="KW-0472">Membrane</keyword>
<feature type="transmembrane region" description="Helical" evidence="7">
    <location>
        <begin position="772"/>
        <end position="793"/>
    </location>
</feature>
<dbReference type="InterPro" id="IPR025857">
    <property type="entry name" value="MacB_PCD"/>
</dbReference>
<feature type="chain" id="PRO_5034655280" evidence="8">
    <location>
        <begin position="33"/>
        <end position="846"/>
    </location>
</feature>
<reference evidence="11" key="1">
    <citation type="submission" date="2021-02" db="EMBL/GenBank/DDBJ databases">
        <title>Natronoglycomyces albus gen. nov., sp. nov, a haloalkaliphilic actinobacterium from a soda solonchak soil.</title>
        <authorList>
            <person name="Sorokin D.Y."/>
            <person name="Khijniak T.V."/>
            <person name="Zakharycheva A.P."/>
            <person name="Boueva O.V."/>
            <person name="Ariskina E.V."/>
            <person name="Hahnke R.L."/>
            <person name="Bunk B."/>
            <person name="Sproer C."/>
            <person name="Schumann P."/>
            <person name="Evtushenko L.I."/>
            <person name="Kublanov I.V."/>
        </authorList>
    </citation>
    <scope>NUCLEOTIDE SEQUENCE</scope>
    <source>
        <strain evidence="11">DSM 106290</strain>
    </source>
</reference>
<feature type="transmembrane region" description="Helical" evidence="7">
    <location>
        <begin position="715"/>
        <end position="744"/>
    </location>
</feature>
<evidence type="ECO:0000256" key="1">
    <source>
        <dbReference type="ARBA" id="ARBA00004651"/>
    </source>
</evidence>
<dbReference type="PANTHER" id="PTHR30572:SF4">
    <property type="entry name" value="ABC TRANSPORTER PERMEASE YTRF"/>
    <property type="match status" value="1"/>
</dbReference>
<feature type="transmembrane region" description="Helical" evidence="7">
    <location>
        <begin position="489"/>
        <end position="510"/>
    </location>
</feature>
<keyword evidence="3 7" id="KW-0812">Transmembrane</keyword>
<feature type="domain" description="ABC3 transporter permease C-terminal" evidence="9">
    <location>
        <begin position="722"/>
        <end position="838"/>
    </location>
</feature>
<keyword evidence="2" id="KW-1003">Cell membrane</keyword>
<evidence type="ECO:0000256" key="7">
    <source>
        <dbReference type="SAM" id="Phobius"/>
    </source>
</evidence>
<feature type="domain" description="ABC3 transporter permease C-terminal" evidence="9">
    <location>
        <begin position="271"/>
        <end position="391"/>
    </location>
</feature>
<sequence length="846" mass="89212">MFRATLRGMLARKARLLLTSLAVMLAALFVSAAMVLTNSLGDATGNLLADAYSEIDVVVQPEDRSFDSGGTHDTVPAEIKDLVEGVPEAERTFGNIEGFVNALDVRGDLVGNFAPNMGFAWNDDDPSLELLDGRGPVENNEVAVSTLFESTAGLGIGDTVTVYSGTAERAEYDIVGTYGWPGGRDSFAGETSLMFTVPSAQELMFGGEDAYTDVLVQAADGTSAEQLRDIIRGELSAYDDVEVVTGEEASEAMSEELSTITDVAGWIFLGFGLIAVFVSIFLIYNTFNIVVAQRLKELALMRALGASRKQVKRSVLLEALVVGLIASIIGLGLGVLAGYGLSNAAANFALGGIDVPFNIPLSAVLWAFGVGVGVTLISALIPARRASKVPPVAAMRDAATPDKSILVPTILGSIITAGGIGLIIFGLQGQMGGFSVQGTFIGMFALFIGATLLTPLLSRPIVGLLGRLMAWGMPGKLGRQNASRNPRRTAITASAIMIGVALVTAIATMLSSVKASTADFFEDNIDAELIVGGVQTGPIPPTFEAERVSEIGALSDVDSVADMYFDFTQVDENMAIVYSSQNMADTFSQLEGDVDANTLNNLAVNEVILNENNAERYDVSEGDTLTLQLSRGEEQDFRVASVFTDNDLLNGLWVAPDHIADFSIPKPAQAFVKLVDGADTDAVQGQVQTIIDNEPEVSVSNHQEFVEQATAPFDFFLIAIQVLLALALIIAVIGVINTLVLSVLERTRELGLLRAVGMTRGQTTRMITIESVTIAVFGALLGIGLGVALGWIFVEGIDGAGIDTFAVPTGLIIGYLIAAIVVGFLAAIAPAVRAAKLDVLKAISYE</sequence>
<keyword evidence="8" id="KW-0732">Signal</keyword>
<feature type="transmembrane region" description="Helical" evidence="7">
    <location>
        <begin position="440"/>
        <end position="468"/>
    </location>
</feature>
<dbReference type="Pfam" id="PF12704">
    <property type="entry name" value="MacB_PCD"/>
    <property type="match status" value="2"/>
</dbReference>
<comment type="similarity">
    <text evidence="6">Belongs to the ABC-4 integral membrane protein family.</text>
</comment>
<accession>A0A895XWY1</accession>
<feature type="domain" description="MacB-like periplasmic core" evidence="10">
    <location>
        <begin position="17"/>
        <end position="232"/>
    </location>
</feature>
<feature type="transmembrane region" description="Helical" evidence="7">
    <location>
        <begin position="263"/>
        <end position="284"/>
    </location>
</feature>
<proteinExistence type="inferred from homology"/>
<dbReference type="Pfam" id="PF02687">
    <property type="entry name" value="FtsX"/>
    <property type="match status" value="2"/>
</dbReference>
<evidence type="ECO:0000259" key="9">
    <source>
        <dbReference type="Pfam" id="PF02687"/>
    </source>
</evidence>
<dbReference type="GO" id="GO:0005886">
    <property type="term" value="C:plasma membrane"/>
    <property type="evidence" value="ECO:0007669"/>
    <property type="project" value="UniProtKB-SubCell"/>
</dbReference>
<evidence type="ECO:0000256" key="3">
    <source>
        <dbReference type="ARBA" id="ARBA00022692"/>
    </source>
</evidence>
<feature type="transmembrane region" description="Helical" evidence="7">
    <location>
        <begin position="404"/>
        <end position="428"/>
    </location>
</feature>
<dbReference type="InterPro" id="IPR003838">
    <property type="entry name" value="ABC3_permease_C"/>
</dbReference>
<organism evidence="11 12">
    <name type="scientific">Natronoglycomyces albus</name>
    <dbReference type="NCBI Taxonomy" id="2811108"/>
    <lineage>
        <taxon>Bacteria</taxon>
        <taxon>Bacillati</taxon>
        <taxon>Actinomycetota</taxon>
        <taxon>Actinomycetes</taxon>
        <taxon>Glycomycetales</taxon>
        <taxon>Glycomycetaceae</taxon>
        <taxon>Natronoglycomyces</taxon>
    </lineage>
</organism>
<name>A0A895XWY1_9ACTN</name>
<feature type="transmembrane region" description="Helical" evidence="7">
    <location>
        <begin position="315"/>
        <end position="339"/>
    </location>
</feature>